<dbReference type="InterPro" id="IPR004821">
    <property type="entry name" value="Cyt_trans-like"/>
</dbReference>
<evidence type="ECO:0000256" key="6">
    <source>
        <dbReference type="ARBA" id="ARBA00022741"/>
    </source>
</evidence>
<evidence type="ECO:0000256" key="1">
    <source>
        <dbReference type="ARBA" id="ARBA00002324"/>
    </source>
</evidence>
<dbReference type="PANTHER" id="PTHR39321">
    <property type="entry name" value="NICOTINATE-NUCLEOTIDE ADENYLYLTRANSFERASE-RELATED"/>
    <property type="match status" value="1"/>
</dbReference>
<dbReference type="NCBIfam" id="NF000840">
    <property type="entry name" value="PRK00071.1-3"/>
    <property type="match status" value="1"/>
</dbReference>
<evidence type="ECO:0000256" key="8">
    <source>
        <dbReference type="ARBA" id="ARBA00023027"/>
    </source>
</evidence>
<evidence type="ECO:0000256" key="10">
    <source>
        <dbReference type="HAMAP-Rule" id="MF_00244"/>
    </source>
</evidence>
<evidence type="ECO:0000313" key="12">
    <source>
        <dbReference type="EMBL" id="RBP69040.1"/>
    </source>
</evidence>
<dbReference type="RefSeq" id="WP_113919607.1">
    <property type="nucleotide sequence ID" value="NZ_QNRX01000002.1"/>
</dbReference>
<reference evidence="12 13" key="1">
    <citation type="submission" date="2018-06" db="EMBL/GenBank/DDBJ databases">
        <title>Genomic Encyclopedia of Type Strains, Phase IV (KMG-IV): sequencing the most valuable type-strain genomes for metagenomic binning, comparative biology and taxonomic classification.</title>
        <authorList>
            <person name="Goeker M."/>
        </authorList>
    </citation>
    <scope>NUCLEOTIDE SEQUENCE [LARGE SCALE GENOMIC DNA]</scope>
    <source>
        <strain evidence="12 13">DSM 22112</strain>
    </source>
</reference>
<keyword evidence="6 10" id="KW-0547">Nucleotide-binding</keyword>
<dbReference type="EMBL" id="QNRX01000002">
    <property type="protein sequence ID" value="RBP69040.1"/>
    <property type="molecule type" value="Genomic_DNA"/>
</dbReference>
<dbReference type="InterPro" id="IPR005248">
    <property type="entry name" value="NadD/NMNAT"/>
</dbReference>
<dbReference type="HAMAP" id="MF_00244">
    <property type="entry name" value="NaMN_adenylyltr"/>
    <property type="match status" value="1"/>
</dbReference>
<dbReference type="CDD" id="cd02165">
    <property type="entry name" value="NMNAT"/>
    <property type="match status" value="1"/>
</dbReference>
<evidence type="ECO:0000313" key="13">
    <source>
        <dbReference type="Proteomes" id="UP000253490"/>
    </source>
</evidence>
<dbReference type="Proteomes" id="UP000253490">
    <property type="component" value="Unassembled WGS sequence"/>
</dbReference>
<evidence type="ECO:0000256" key="2">
    <source>
        <dbReference type="ARBA" id="ARBA00005019"/>
    </source>
</evidence>
<dbReference type="PANTHER" id="PTHR39321:SF3">
    <property type="entry name" value="PHOSPHOPANTETHEINE ADENYLYLTRANSFERASE"/>
    <property type="match status" value="1"/>
</dbReference>
<dbReference type="GO" id="GO:0009435">
    <property type="term" value="P:NAD+ biosynthetic process"/>
    <property type="evidence" value="ECO:0007669"/>
    <property type="project" value="UniProtKB-UniRule"/>
</dbReference>
<dbReference type="AlphaFoldDB" id="A0A366IGJ7"/>
<evidence type="ECO:0000259" key="11">
    <source>
        <dbReference type="Pfam" id="PF01467"/>
    </source>
</evidence>
<dbReference type="NCBIfam" id="TIGR00125">
    <property type="entry name" value="cyt_tran_rel"/>
    <property type="match status" value="1"/>
</dbReference>
<comment type="similarity">
    <text evidence="10">Belongs to the NadD family.</text>
</comment>
<keyword evidence="13" id="KW-1185">Reference proteome</keyword>
<dbReference type="EC" id="2.7.7.18" evidence="10"/>
<dbReference type="GO" id="GO:0005524">
    <property type="term" value="F:ATP binding"/>
    <property type="evidence" value="ECO:0007669"/>
    <property type="project" value="UniProtKB-KW"/>
</dbReference>
<gene>
    <name evidence="10" type="primary">nadD</name>
    <name evidence="12" type="ORF">DES36_102184</name>
</gene>
<dbReference type="OrthoDB" id="5295945at2"/>
<evidence type="ECO:0000256" key="5">
    <source>
        <dbReference type="ARBA" id="ARBA00022695"/>
    </source>
</evidence>
<keyword evidence="3 10" id="KW-0662">Pyridine nucleotide biosynthesis</keyword>
<dbReference type="NCBIfam" id="TIGR00482">
    <property type="entry name" value="nicotinate (nicotinamide) nucleotide adenylyltransferase"/>
    <property type="match status" value="1"/>
</dbReference>
<evidence type="ECO:0000256" key="4">
    <source>
        <dbReference type="ARBA" id="ARBA00022679"/>
    </source>
</evidence>
<protein>
    <recommendedName>
        <fullName evidence="10">Probable nicotinate-nucleotide adenylyltransferase</fullName>
        <ecNumber evidence="10">2.7.7.18</ecNumber>
    </recommendedName>
    <alternativeName>
        <fullName evidence="10">Deamido-NAD(+) diphosphorylase</fullName>
    </alternativeName>
    <alternativeName>
        <fullName evidence="10">Deamido-NAD(+) pyrophosphorylase</fullName>
    </alternativeName>
    <alternativeName>
        <fullName evidence="10">Nicotinate mononucleotide adenylyltransferase</fullName>
        <shortName evidence="10">NaMN adenylyltransferase</shortName>
    </alternativeName>
</protein>
<keyword evidence="4 10" id="KW-0808">Transferase</keyword>
<name>A0A366IGJ7_9FIRM</name>
<dbReference type="SUPFAM" id="SSF52374">
    <property type="entry name" value="Nucleotidylyl transferase"/>
    <property type="match status" value="1"/>
</dbReference>
<evidence type="ECO:0000256" key="9">
    <source>
        <dbReference type="ARBA" id="ARBA00048721"/>
    </source>
</evidence>
<dbReference type="GO" id="GO:0004515">
    <property type="term" value="F:nicotinate-nucleotide adenylyltransferase activity"/>
    <property type="evidence" value="ECO:0007669"/>
    <property type="project" value="UniProtKB-UniRule"/>
</dbReference>
<comment type="function">
    <text evidence="1 10">Catalyzes the reversible adenylation of nicotinate mononucleotide (NaMN) to nicotinic acid adenine dinucleotide (NaAD).</text>
</comment>
<keyword evidence="5 10" id="KW-0548">Nucleotidyltransferase</keyword>
<comment type="caution">
    <text evidence="12">The sequence shown here is derived from an EMBL/GenBank/DDBJ whole genome shotgun (WGS) entry which is preliminary data.</text>
</comment>
<dbReference type="Gene3D" id="3.40.50.620">
    <property type="entry name" value="HUPs"/>
    <property type="match status" value="1"/>
</dbReference>
<keyword evidence="8 10" id="KW-0520">NAD</keyword>
<organism evidence="12 13">
    <name type="scientific">Alkalibaculum bacchi</name>
    <dbReference type="NCBI Taxonomy" id="645887"/>
    <lineage>
        <taxon>Bacteria</taxon>
        <taxon>Bacillati</taxon>
        <taxon>Bacillota</taxon>
        <taxon>Clostridia</taxon>
        <taxon>Eubacteriales</taxon>
        <taxon>Eubacteriaceae</taxon>
        <taxon>Alkalibaculum</taxon>
    </lineage>
</organism>
<feature type="domain" description="Cytidyltransferase-like" evidence="11">
    <location>
        <begin position="11"/>
        <end position="179"/>
    </location>
</feature>
<proteinExistence type="inferred from homology"/>
<comment type="pathway">
    <text evidence="2 10">Cofactor biosynthesis; NAD(+) biosynthesis; deamido-NAD(+) from nicotinate D-ribonucleotide: step 1/1.</text>
</comment>
<keyword evidence="7 10" id="KW-0067">ATP-binding</keyword>
<evidence type="ECO:0000256" key="7">
    <source>
        <dbReference type="ARBA" id="ARBA00022840"/>
    </source>
</evidence>
<evidence type="ECO:0000256" key="3">
    <source>
        <dbReference type="ARBA" id="ARBA00022642"/>
    </source>
</evidence>
<dbReference type="InterPro" id="IPR014729">
    <property type="entry name" value="Rossmann-like_a/b/a_fold"/>
</dbReference>
<accession>A0A366IGJ7</accession>
<dbReference type="Pfam" id="PF01467">
    <property type="entry name" value="CTP_transf_like"/>
    <property type="match status" value="1"/>
</dbReference>
<sequence length="205" mass="23897">MKNEERKKVGILGGTFNPIHFGHLLLAESARDQLQLDKVLFIPTGTNPYKQDIEDAGVNHRYNMTKIATVSNPYFDISKIEMEREGVTYTVDTLKELDEIYEDTDFYFISGADIIFQIHQWKDAKIVLKKLKIVTTFRPGYDGKCLIRRIRELNENYGANITNLDTLEIDVSSSEIRSRVKKGHSIRYLLPQRVLKYIYENNLYR</sequence>
<dbReference type="UniPathway" id="UPA00253">
    <property type="reaction ID" value="UER00332"/>
</dbReference>
<comment type="catalytic activity">
    <reaction evidence="9 10">
        <text>nicotinate beta-D-ribonucleotide + ATP + H(+) = deamido-NAD(+) + diphosphate</text>
        <dbReference type="Rhea" id="RHEA:22860"/>
        <dbReference type="ChEBI" id="CHEBI:15378"/>
        <dbReference type="ChEBI" id="CHEBI:30616"/>
        <dbReference type="ChEBI" id="CHEBI:33019"/>
        <dbReference type="ChEBI" id="CHEBI:57502"/>
        <dbReference type="ChEBI" id="CHEBI:58437"/>
        <dbReference type="EC" id="2.7.7.18"/>
    </reaction>
</comment>